<accession>A0A0D0BDU1</accession>
<evidence type="ECO:0000313" key="2">
    <source>
        <dbReference type="Proteomes" id="UP000053593"/>
    </source>
</evidence>
<dbReference type="HOGENOM" id="CLU_2171376_0_0_1"/>
<sequence>MSYLNELDKIKSLSHKLDHKKGKDKEPYESRWVTLKDLLQNACKIVWNTLDNNFLQPQDRFLITEGASGVLESLVDIAYEHELFEFLPSYAHVQGRVPLIVDPATDNVKG</sequence>
<name>A0A0D0BDU1_9AGAR</name>
<proteinExistence type="predicted"/>
<dbReference type="AlphaFoldDB" id="A0A0D0BDU1"/>
<protein>
    <submittedName>
        <fullName evidence="1">Uncharacterized protein</fullName>
    </submittedName>
</protein>
<gene>
    <name evidence="1" type="ORF">GYMLUDRAFT_64094</name>
</gene>
<dbReference type="Proteomes" id="UP000053593">
    <property type="component" value="Unassembled WGS sequence"/>
</dbReference>
<organism evidence="1 2">
    <name type="scientific">Collybiopsis luxurians FD-317 M1</name>
    <dbReference type="NCBI Taxonomy" id="944289"/>
    <lineage>
        <taxon>Eukaryota</taxon>
        <taxon>Fungi</taxon>
        <taxon>Dikarya</taxon>
        <taxon>Basidiomycota</taxon>
        <taxon>Agaricomycotina</taxon>
        <taxon>Agaricomycetes</taxon>
        <taxon>Agaricomycetidae</taxon>
        <taxon>Agaricales</taxon>
        <taxon>Marasmiineae</taxon>
        <taxon>Omphalotaceae</taxon>
        <taxon>Collybiopsis</taxon>
        <taxon>Collybiopsis luxurians</taxon>
    </lineage>
</organism>
<dbReference type="EMBL" id="KN834838">
    <property type="protein sequence ID" value="KIK52746.1"/>
    <property type="molecule type" value="Genomic_DNA"/>
</dbReference>
<reference evidence="1 2" key="1">
    <citation type="submission" date="2014-04" db="EMBL/GenBank/DDBJ databases">
        <title>Evolutionary Origins and Diversification of the Mycorrhizal Mutualists.</title>
        <authorList>
            <consortium name="DOE Joint Genome Institute"/>
            <consortium name="Mycorrhizal Genomics Consortium"/>
            <person name="Kohler A."/>
            <person name="Kuo A."/>
            <person name="Nagy L.G."/>
            <person name="Floudas D."/>
            <person name="Copeland A."/>
            <person name="Barry K.W."/>
            <person name="Cichocki N."/>
            <person name="Veneault-Fourrey C."/>
            <person name="LaButti K."/>
            <person name="Lindquist E.A."/>
            <person name="Lipzen A."/>
            <person name="Lundell T."/>
            <person name="Morin E."/>
            <person name="Murat C."/>
            <person name="Riley R."/>
            <person name="Ohm R."/>
            <person name="Sun H."/>
            <person name="Tunlid A."/>
            <person name="Henrissat B."/>
            <person name="Grigoriev I.V."/>
            <person name="Hibbett D.S."/>
            <person name="Martin F."/>
        </authorList>
    </citation>
    <scope>NUCLEOTIDE SEQUENCE [LARGE SCALE GENOMIC DNA]</scope>
    <source>
        <strain evidence="1 2">FD-317 M1</strain>
    </source>
</reference>
<keyword evidence="2" id="KW-1185">Reference proteome</keyword>
<evidence type="ECO:0000313" key="1">
    <source>
        <dbReference type="EMBL" id="KIK52746.1"/>
    </source>
</evidence>